<proteinExistence type="predicted"/>
<reference evidence="2" key="1">
    <citation type="journal article" date="2022" name="bioRxiv">
        <title>Sequencing and chromosome-scale assembly of the giantPleurodeles waltlgenome.</title>
        <authorList>
            <person name="Brown T."/>
            <person name="Elewa A."/>
            <person name="Iarovenko S."/>
            <person name="Subramanian E."/>
            <person name="Araus A.J."/>
            <person name="Petzold A."/>
            <person name="Susuki M."/>
            <person name="Suzuki K.-i.T."/>
            <person name="Hayashi T."/>
            <person name="Toyoda A."/>
            <person name="Oliveira C."/>
            <person name="Osipova E."/>
            <person name="Leigh N.D."/>
            <person name="Simon A."/>
            <person name="Yun M.H."/>
        </authorList>
    </citation>
    <scope>NUCLEOTIDE SEQUENCE</scope>
    <source>
        <strain evidence="2">20211129_DDA</strain>
        <tissue evidence="2">Liver</tissue>
    </source>
</reference>
<keyword evidence="3" id="KW-1185">Reference proteome</keyword>
<sequence>MGVPPSGRSKQDRVACGRYRDCPVGRWLSQRASPDVALRPAGAGDAAPNDRPTVQAMEEQGWAPDQR</sequence>
<gene>
    <name evidence="2" type="ORF">NDU88_001451</name>
</gene>
<dbReference type="EMBL" id="JANPWB010000001">
    <property type="protein sequence ID" value="KAJ1213820.1"/>
    <property type="molecule type" value="Genomic_DNA"/>
</dbReference>
<name>A0AAV7WM04_PLEWA</name>
<evidence type="ECO:0000313" key="2">
    <source>
        <dbReference type="EMBL" id="KAJ1213820.1"/>
    </source>
</evidence>
<evidence type="ECO:0000256" key="1">
    <source>
        <dbReference type="SAM" id="MobiDB-lite"/>
    </source>
</evidence>
<comment type="caution">
    <text evidence="2">The sequence shown here is derived from an EMBL/GenBank/DDBJ whole genome shotgun (WGS) entry which is preliminary data.</text>
</comment>
<dbReference type="AlphaFoldDB" id="A0AAV7WM04"/>
<organism evidence="2 3">
    <name type="scientific">Pleurodeles waltl</name>
    <name type="common">Iberian ribbed newt</name>
    <dbReference type="NCBI Taxonomy" id="8319"/>
    <lineage>
        <taxon>Eukaryota</taxon>
        <taxon>Metazoa</taxon>
        <taxon>Chordata</taxon>
        <taxon>Craniata</taxon>
        <taxon>Vertebrata</taxon>
        <taxon>Euteleostomi</taxon>
        <taxon>Amphibia</taxon>
        <taxon>Batrachia</taxon>
        <taxon>Caudata</taxon>
        <taxon>Salamandroidea</taxon>
        <taxon>Salamandridae</taxon>
        <taxon>Pleurodelinae</taxon>
        <taxon>Pleurodeles</taxon>
    </lineage>
</organism>
<evidence type="ECO:0000313" key="3">
    <source>
        <dbReference type="Proteomes" id="UP001066276"/>
    </source>
</evidence>
<dbReference type="Proteomes" id="UP001066276">
    <property type="component" value="Chromosome 1_1"/>
</dbReference>
<feature type="region of interest" description="Disordered" evidence="1">
    <location>
        <begin position="30"/>
        <end position="67"/>
    </location>
</feature>
<protein>
    <submittedName>
        <fullName evidence="2">Uncharacterized protein</fullName>
    </submittedName>
</protein>
<accession>A0AAV7WM04</accession>